<organism evidence="2">
    <name type="scientific">Brevibacterium koreense</name>
    <dbReference type="NCBI Taxonomy" id="3140787"/>
    <lineage>
        <taxon>Bacteria</taxon>
        <taxon>Bacillati</taxon>
        <taxon>Actinomycetota</taxon>
        <taxon>Actinomycetes</taxon>
        <taxon>Micrococcales</taxon>
        <taxon>Brevibacteriaceae</taxon>
        <taxon>Brevibacterium</taxon>
    </lineage>
</organism>
<gene>
    <name evidence="2" type="ORF">AAFP32_03950</name>
</gene>
<name>A0AAU7UNK9_9MICO</name>
<dbReference type="KEGG" id="bkr:AAFP32_03950"/>
<feature type="region of interest" description="Disordered" evidence="1">
    <location>
        <begin position="1"/>
        <end position="22"/>
    </location>
</feature>
<accession>A0AAU7UNK9</accession>
<sequence>MPKGTSSRRDEPENSNDPGNSLTVFVETAVNQKDAHNGYSNTNERGFLARGEEERFGRFPVERNPHHQAYHPCHGAGEDDYGGT</sequence>
<proteinExistence type="predicted"/>
<dbReference type="EMBL" id="CP158281">
    <property type="protein sequence ID" value="XBV89891.1"/>
    <property type="molecule type" value="Genomic_DNA"/>
</dbReference>
<evidence type="ECO:0000313" key="2">
    <source>
        <dbReference type="EMBL" id="XBV89891.1"/>
    </source>
</evidence>
<feature type="compositionally biased region" description="Basic and acidic residues" evidence="1">
    <location>
        <begin position="56"/>
        <end position="65"/>
    </location>
</feature>
<evidence type="ECO:0000256" key="1">
    <source>
        <dbReference type="SAM" id="MobiDB-lite"/>
    </source>
</evidence>
<reference evidence="2" key="1">
    <citation type="submission" date="2024-06" db="EMBL/GenBank/DDBJ databases">
        <title>Brevibacterium koreense sp. nov., isolated from jogae-jeotgal, a Korean fermented seafood.</title>
        <authorList>
            <person name="Whon T.W."/>
            <person name="Nam S."/>
            <person name="Kim Y."/>
        </authorList>
    </citation>
    <scope>NUCLEOTIDE SEQUENCE</scope>
    <source>
        <strain evidence="2">CBA3109</strain>
    </source>
</reference>
<feature type="region of interest" description="Disordered" evidence="1">
    <location>
        <begin position="56"/>
        <end position="84"/>
    </location>
</feature>
<protein>
    <submittedName>
        <fullName evidence="2">Uncharacterized protein</fullName>
    </submittedName>
</protein>
<dbReference type="RefSeq" id="WP_350270731.1">
    <property type="nucleotide sequence ID" value="NZ_CP158281.1"/>
</dbReference>
<dbReference type="AlphaFoldDB" id="A0AAU7UNK9"/>